<evidence type="ECO:0000256" key="1">
    <source>
        <dbReference type="SAM" id="MobiDB-lite"/>
    </source>
</evidence>
<evidence type="ECO:0000313" key="2">
    <source>
        <dbReference type="EMBL" id="MCI87672.1"/>
    </source>
</evidence>
<sequence>IMKEVGRKRAGRDSVAHGSAHRERGVPQTTRKKRTGGKMKEVSSTAENQPDP</sequence>
<keyword evidence="3" id="KW-1185">Reference proteome</keyword>
<proteinExistence type="predicted"/>
<organism evidence="2 3">
    <name type="scientific">Trifolium medium</name>
    <dbReference type="NCBI Taxonomy" id="97028"/>
    <lineage>
        <taxon>Eukaryota</taxon>
        <taxon>Viridiplantae</taxon>
        <taxon>Streptophyta</taxon>
        <taxon>Embryophyta</taxon>
        <taxon>Tracheophyta</taxon>
        <taxon>Spermatophyta</taxon>
        <taxon>Magnoliopsida</taxon>
        <taxon>eudicotyledons</taxon>
        <taxon>Gunneridae</taxon>
        <taxon>Pentapetalae</taxon>
        <taxon>rosids</taxon>
        <taxon>fabids</taxon>
        <taxon>Fabales</taxon>
        <taxon>Fabaceae</taxon>
        <taxon>Papilionoideae</taxon>
        <taxon>50 kb inversion clade</taxon>
        <taxon>NPAAA clade</taxon>
        <taxon>Hologalegina</taxon>
        <taxon>IRL clade</taxon>
        <taxon>Trifolieae</taxon>
        <taxon>Trifolium</taxon>
    </lineage>
</organism>
<name>A0A392VJR9_9FABA</name>
<dbReference type="AlphaFoldDB" id="A0A392VJR9"/>
<reference evidence="2 3" key="1">
    <citation type="journal article" date="2018" name="Front. Plant Sci.">
        <title>Red Clover (Trifolium pratense) and Zigzag Clover (T. medium) - A Picture of Genomic Similarities and Differences.</title>
        <authorList>
            <person name="Dluhosova J."/>
            <person name="Istvanek J."/>
            <person name="Nedelnik J."/>
            <person name="Repkova J."/>
        </authorList>
    </citation>
    <scope>NUCLEOTIDE SEQUENCE [LARGE SCALE GENOMIC DNA]</scope>
    <source>
        <strain evidence="3">cv. 10/8</strain>
        <tissue evidence="2">Leaf</tissue>
    </source>
</reference>
<feature type="non-terminal residue" evidence="2">
    <location>
        <position position="52"/>
    </location>
</feature>
<accession>A0A392VJR9</accession>
<feature type="region of interest" description="Disordered" evidence="1">
    <location>
        <begin position="1"/>
        <end position="52"/>
    </location>
</feature>
<dbReference type="EMBL" id="LXQA011172391">
    <property type="protein sequence ID" value="MCI87672.1"/>
    <property type="molecule type" value="Genomic_DNA"/>
</dbReference>
<dbReference type="Proteomes" id="UP000265520">
    <property type="component" value="Unassembled WGS sequence"/>
</dbReference>
<comment type="caution">
    <text evidence="2">The sequence shown here is derived from an EMBL/GenBank/DDBJ whole genome shotgun (WGS) entry which is preliminary data.</text>
</comment>
<feature type="compositionally biased region" description="Basic and acidic residues" evidence="1">
    <location>
        <begin position="1"/>
        <end position="25"/>
    </location>
</feature>
<protein>
    <submittedName>
        <fullName evidence="2">Uncharacterized protein</fullName>
    </submittedName>
</protein>
<feature type="non-terminal residue" evidence="2">
    <location>
        <position position="1"/>
    </location>
</feature>
<feature type="compositionally biased region" description="Polar residues" evidence="1">
    <location>
        <begin position="42"/>
        <end position="52"/>
    </location>
</feature>
<evidence type="ECO:0000313" key="3">
    <source>
        <dbReference type="Proteomes" id="UP000265520"/>
    </source>
</evidence>